<dbReference type="GO" id="GO:0005737">
    <property type="term" value="C:cytoplasm"/>
    <property type="evidence" value="ECO:0007669"/>
    <property type="project" value="TreeGrafter"/>
</dbReference>
<protein>
    <recommendedName>
        <fullName evidence="4">Carrier domain-containing protein</fullName>
    </recommendedName>
</protein>
<dbReference type="PANTHER" id="PTHR45527:SF10">
    <property type="entry name" value="PYOCHELIN SYNTHASE PCHF"/>
    <property type="match status" value="1"/>
</dbReference>
<dbReference type="Gene3D" id="3.30.300.30">
    <property type="match status" value="1"/>
</dbReference>
<dbReference type="InterPro" id="IPR023213">
    <property type="entry name" value="CAT-like_dom_sf"/>
</dbReference>
<proteinExistence type="predicted"/>
<dbReference type="PROSITE" id="PS50075">
    <property type="entry name" value="CARRIER"/>
    <property type="match status" value="1"/>
</dbReference>
<dbReference type="GO" id="GO:0044550">
    <property type="term" value="P:secondary metabolite biosynthetic process"/>
    <property type="evidence" value="ECO:0007669"/>
    <property type="project" value="TreeGrafter"/>
</dbReference>
<evidence type="ECO:0000256" key="2">
    <source>
        <dbReference type="ARBA" id="ARBA00022553"/>
    </source>
</evidence>
<dbReference type="PANTHER" id="PTHR45527">
    <property type="entry name" value="NONRIBOSOMAL PEPTIDE SYNTHETASE"/>
    <property type="match status" value="1"/>
</dbReference>
<dbReference type="InterPro" id="IPR045851">
    <property type="entry name" value="AMP-bd_C_sf"/>
</dbReference>
<evidence type="ECO:0000313" key="5">
    <source>
        <dbReference type="EMBL" id="GLQ74490.1"/>
    </source>
</evidence>
<dbReference type="Gene3D" id="1.10.10.1830">
    <property type="entry name" value="Non-ribosomal peptide synthase, adenylation domain"/>
    <property type="match status" value="1"/>
</dbReference>
<dbReference type="SUPFAM" id="SSF56801">
    <property type="entry name" value="Acetyl-CoA synthetase-like"/>
    <property type="match status" value="1"/>
</dbReference>
<sequence length="1097" mass="122309">MSLEQLLDDLDAAAIQIWAEEGQLKFRAPPGALNEHLRARLIEMKPVLLQRLNDNDKGSDAERFEPFPQTPIQQAYMIGRTDALSHGGIAANSYIEFERTDLNIEFAEAALNQVIASHDMLRTVLLPDRQQKVLQEVPSYGIPVTDLTGRSPEQQEAELQRIRKDLSEKVRDPEQWPLFDLHISRTEQGIRLHSCVDLIVLDAWSCQLFFQEWFQRIEGQEPSPAPQLRFRDLMVSQYASDKSDAIHYWKNALTTLPDAPNLPAPFKGRRNTGQFKRFHYHLPEKEWAAFQATCREHKLTPTSALATVFANSLSCWSANEDLTLNVTLFNRPPGDEDINRVLGEFTNTTLLSFDKMNLSFEAQVGRTQNQLLERLEHSDLSGVEIVRELARQRADYSKSLMPVVFTSLLIGEDGAPQKSLGWEQVYGISQTPQVTLDHQIYEEHGGINLNWDVAESAIDLDAAEEAFDHYRLQIDALANQPESWRQPLSRDLPASQSKARNRIHAKNGVLPTGGLTDDFWLNLPNTATQPAIFSPEGTLSYEQLACWAVSISEKLKACGVSQGDRVLIAMEKSPKQIAAVLSVLYLGGVYVPVSPDQPRARMHAICEQSAPKAVLCSASLELDTVPEIVVSPSSDDTSQPLENLVRQRCPLQAEQPAYIIFTSGSTGTPKGVCMQHGAVLNTLHDMQQRFGLQPSDRVFALSNLSFDLSVYDIFGTLNFGAALVLPAPAQERNPEHWADMMSQYNVSIWNSVPALLQMLIVWLRNANRKMTPSLRLALVSGDWVPMTQGAELKALSEAKLIALGGATEAAIWSNWQDVAEQTEDWLTVPYGQPLSGQYYRVLDTYGADRPNLVPGALYIGGLGLAREYWQDEEKTSSSFILNPSSEYPLERLYKTGDYGRFWQDVTLEFLGRRDQQVKIGGHRIELGEIIHALESHPDVSRAIAIVRDGTLLAYAVTTVNETSLQQHCARLLPNYMLPKRIGTLTKLPLSANGKVDTKALPALSATKSIKSAKSRSRKDSLVAKILKRKLGIKNLDPQMNFFELGLSSVDLVEAHGQLNAELPFDVPVTDLFTHTTVSALDVHIATLVEQHSLGQPA</sequence>
<accession>A0AAV5NUU8</accession>
<evidence type="ECO:0000256" key="1">
    <source>
        <dbReference type="ARBA" id="ARBA00022450"/>
    </source>
</evidence>
<dbReference type="InterPro" id="IPR036736">
    <property type="entry name" value="ACP-like_sf"/>
</dbReference>
<dbReference type="SMART" id="SM00823">
    <property type="entry name" value="PKS_PP"/>
    <property type="match status" value="1"/>
</dbReference>
<organism evidence="5 6">
    <name type="scientific">Vibrio penaeicida</name>
    <dbReference type="NCBI Taxonomy" id="104609"/>
    <lineage>
        <taxon>Bacteria</taxon>
        <taxon>Pseudomonadati</taxon>
        <taxon>Pseudomonadota</taxon>
        <taxon>Gammaproteobacteria</taxon>
        <taxon>Vibrionales</taxon>
        <taxon>Vibrionaceae</taxon>
        <taxon>Vibrio</taxon>
    </lineage>
</organism>
<dbReference type="Pfam" id="PF00550">
    <property type="entry name" value="PP-binding"/>
    <property type="match status" value="1"/>
</dbReference>
<dbReference type="PROSITE" id="PS00455">
    <property type="entry name" value="AMP_BINDING"/>
    <property type="match status" value="1"/>
</dbReference>
<dbReference type="InterPro" id="IPR020845">
    <property type="entry name" value="AMP-binding_CS"/>
</dbReference>
<keyword evidence="1" id="KW-0596">Phosphopantetheine</keyword>
<dbReference type="Pfam" id="PF00501">
    <property type="entry name" value="AMP-binding"/>
    <property type="match status" value="1"/>
</dbReference>
<dbReference type="GO" id="GO:0043041">
    <property type="term" value="P:amino acid activation for nonribosomal peptide biosynthetic process"/>
    <property type="evidence" value="ECO:0007669"/>
    <property type="project" value="TreeGrafter"/>
</dbReference>
<dbReference type="Gene3D" id="1.10.1200.10">
    <property type="entry name" value="ACP-like"/>
    <property type="match status" value="1"/>
</dbReference>
<dbReference type="NCBIfam" id="TIGR01733">
    <property type="entry name" value="AA-adenyl-dom"/>
    <property type="match status" value="1"/>
</dbReference>
<dbReference type="InterPro" id="IPR020806">
    <property type="entry name" value="PKS_PP-bd"/>
</dbReference>
<evidence type="ECO:0000256" key="3">
    <source>
        <dbReference type="ARBA" id="ARBA00022598"/>
    </source>
</evidence>
<dbReference type="InterPro" id="IPR000873">
    <property type="entry name" value="AMP-dep_synth/lig_dom"/>
</dbReference>
<dbReference type="AlphaFoldDB" id="A0AAV5NUU8"/>
<dbReference type="InterPro" id="IPR010071">
    <property type="entry name" value="AA_adenyl_dom"/>
</dbReference>
<name>A0AAV5NUU8_9VIBR</name>
<dbReference type="GO" id="GO:0031177">
    <property type="term" value="F:phosphopantetheine binding"/>
    <property type="evidence" value="ECO:0007669"/>
    <property type="project" value="InterPro"/>
</dbReference>
<dbReference type="InterPro" id="IPR009081">
    <property type="entry name" value="PP-bd_ACP"/>
</dbReference>
<dbReference type="GO" id="GO:0016874">
    <property type="term" value="F:ligase activity"/>
    <property type="evidence" value="ECO:0007669"/>
    <property type="project" value="UniProtKB-KW"/>
</dbReference>
<dbReference type="Proteomes" id="UP001156690">
    <property type="component" value="Unassembled WGS sequence"/>
</dbReference>
<dbReference type="CDD" id="cd19535">
    <property type="entry name" value="Cyc_NRPS"/>
    <property type="match status" value="1"/>
</dbReference>
<evidence type="ECO:0000313" key="6">
    <source>
        <dbReference type="Proteomes" id="UP001156690"/>
    </source>
</evidence>
<comment type="caution">
    <text evidence="5">The sequence shown here is derived from an EMBL/GenBank/DDBJ whole genome shotgun (WGS) entry which is preliminary data.</text>
</comment>
<dbReference type="FunFam" id="3.30.559.10:FF:000023">
    <property type="entry name" value="Non-ribosomal peptide synthetase"/>
    <property type="match status" value="1"/>
</dbReference>
<reference evidence="6" key="1">
    <citation type="journal article" date="2019" name="Int. J. Syst. Evol. Microbiol.">
        <title>The Global Catalogue of Microorganisms (GCM) 10K type strain sequencing project: providing services to taxonomists for standard genome sequencing and annotation.</title>
        <authorList>
            <consortium name="The Broad Institute Genomics Platform"/>
            <consortium name="The Broad Institute Genome Sequencing Center for Infectious Disease"/>
            <person name="Wu L."/>
            <person name="Ma J."/>
        </authorList>
    </citation>
    <scope>NUCLEOTIDE SEQUENCE [LARGE SCALE GENOMIC DNA]</scope>
    <source>
        <strain evidence="6">NBRC 15640</strain>
    </source>
</reference>
<dbReference type="Gene3D" id="2.30.38.10">
    <property type="entry name" value="Luciferase, Domain 3"/>
    <property type="match status" value="1"/>
</dbReference>
<dbReference type="InterPro" id="IPR044894">
    <property type="entry name" value="TubC_N_sf"/>
</dbReference>
<dbReference type="RefSeq" id="WP_126609905.1">
    <property type="nucleotide sequence ID" value="NZ_AP025144.1"/>
</dbReference>
<evidence type="ECO:0000259" key="4">
    <source>
        <dbReference type="PROSITE" id="PS50075"/>
    </source>
</evidence>
<dbReference type="Gene3D" id="3.40.50.980">
    <property type="match status" value="2"/>
</dbReference>
<dbReference type="SUPFAM" id="SSF47336">
    <property type="entry name" value="ACP-like"/>
    <property type="match status" value="1"/>
</dbReference>
<dbReference type="EMBL" id="BSNX01000056">
    <property type="protein sequence ID" value="GLQ74490.1"/>
    <property type="molecule type" value="Genomic_DNA"/>
</dbReference>
<dbReference type="InterPro" id="IPR057737">
    <property type="entry name" value="Condensation_MtbB-like"/>
</dbReference>
<keyword evidence="3" id="KW-0436">Ligase</keyword>
<keyword evidence="6" id="KW-1185">Reference proteome</keyword>
<dbReference type="InterPro" id="IPR041464">
    <property type="entry name" value="TubC_N"/>
</dbReference>
<gene>
    <name evidence="5" type="ORF">GCM10007932_38510</name>
</gene>
<dbReference type="Gene3D" id="3.30.559.30">
    <property type="entry name" value="Nonribosomal peptide synthetase, condensation domain"/>
    <property type="match status" value="1"/>
</dbReference>
<dbReference type="SUPFAM" id="SSF52777">
    <property type="entry name" value="CoA-dependent acyltransferases"/>
    <property type="match status" value="2"/>
</dbReference>
<dbReference type="Pfam" id="PF18563">
    <property type="entry name" value="TubC_N"/>
    <property type="match status" value="1"/>
</dbReference>
<feature type="domain" description="Carrier" evidence="4">
    <location>
        <begin position="1013"/>
        <end position="1088"/>
    </location>
</feature>
<dbReference type="InterPro" id="IPR001242">
    <property type="entry name" value="Condensation_dom"/>
</dbReference>
<keyword evidence="2" id="KW-0597">Phosphoprotein</keyword>
<dbReference type="Gene3D" id="3.30.559.10">
    <property type="entry name" value="Chloramphenicol acetyltransferase-like domain"/>
    <property type="match status" value="1"/>
</dbReference>
<dbReference type="Pfam" id="PF00668">
    <property type="entry name" value="Condensation"/>
    <property type="match status" value="1"/>
</dbReference>